<evidence type="ECO:0000313" key="3">
    <source>
        <dbReference type="Proteomes" id="UP001373714"/>
    </source>
</evidence>
<dbReference type="EMBL" id="JAVHNS010000014">
    <property type="protein sequence ID" value="KAK6335733.1"/>
    <property type="molecule type" value="Genomic_DNA"/>
</dbReference>
<dbReference type="Proteomes" id="UP001373714">
    <property type="component" value="Unassembled WGS sequence"/>
</dbReference>
<sequence length="224" mass="23651">MADFTVDGIVLVPARYTDPNYQGGAEQCGQNKWCLNAPSLTIKMCGTWLGQSDYCCWAIVHNTTNSILQPCDHIPELQGETYDTVGTAAKNATSECPKGTRLLTEYDDRTLACCSRETTNALTYNVPTDDFYEYAFEGYRCGKFTITEIVPEQAAGQNGGGNGDTSGSPTSQAPGFSSTSGSTGGSASGQSKPNSGSRMWSSSSKIASLVIGSTIMAVVLGAQL</sequence>
<evidence type="ECO:0000256" key="1">
    <source>
        <dbReference type="SAM" id="MobiDB-lite"/>
    </source>
</evidence>
<reference evidence="2 3" key="1">
    <citation type="submission" date="2019-10" db="EMBL/GenBank/DDBJ databases">
        <authorList>
            <person name="Palmer J.M."/>
        </authorList>
    </citation>
    <scope>NUCLEOTIDE SEQUENCE [LARGE SCALE GENOMIC DNA]</scope>
    <source>
        <strain evidence="2 3">TWF730</strain>
    </source>
</reference>
<feature type="region of interest" description="Disordered" evidence="1">
    <location>
        <begin position="154"/>
        <end position="199"/>
    </location>
</feature>
<name>A0AAV9U6Z7_9PEZI</name>
<evidence type="ECO:0000313" key="2">
    <source>
        <dbReference type="EMBL" id="KAK6335733.1"/>
    </source>
</evidence>
<keyword evidence="3" id="KW-1185">Reference proteome</keyword>
<comment type="caution">
    <text evidence="2">The sequence shown here is derived from an EMBL/GenBank/DDBJ whole genome shotgun (WGS) entry which is preliminary data.</text>
</comment>
<organism evidence="2 3">
    <name type="scientific">Orbilia blumenaviensis</name>
    <dbReference type="NCBI Taxonomy" id="1796055"/>
    <lineage>
        <taxon>Eukaryota</taxon>
        <taxon>Fungi</taxon>
        <taxon>Dikarya</taxon>
        <taxon>Ascomycota</taxon>
        <taxon>Pezizomycotina</taxon>
        <taxon>Orbiliomycetes</taxon>
        <taxon>Orbiliales</taxon>
        <taxon>Orbiliaceae</taxon>
        <taxon>Orbilia</taxon>
    </lineage>
</organism>
<dbReference type="AlphaFoldDB" id="A0AAV9U6Z7"/>
<proteinExistence type="predicted"/>
<protein>
    <submittedName>
        <fullName evidence="2">Uncharacterized protein</fullName>
    </submittedName>
</protein>
<feature type="compositionally biased region" description="Polar residues" evidence="1">
    <location>
        <begin position="165"/>
        <end position="174"/>
    </location>
</feature>
<accession>A0AAV9U6Z7</accession>
<gene>
    <name evidence="2" type="ORF">TWF730_003111</name>
</gene>